<dbReference type="RefSeq" id="WP_150063859.1">
    <property type="nucleotide sequence ID" value="NZ_JACHII010000025.1"/>
</dbReference>
<proteinExistence type="predicted"/>
<dbReference type="Proteomes" id="UP000324065">
    <property type="component" value="Unassembled WGS sequence"/>
</dbReference>
<keyword evidence="2" id="KW-1185">Reference proteome</keyword>
<sequence length="61" mass="6559">MHGLTTSDLVWRPTAELHGLLRAAFNMIAASTPDSPNRRAALAAITAIRRELARRGPNPGP</sequence>
<dbReference type="AlphaFoldDB" id="A0A5M6I7C8"/>
<accession>A0A5M6I7C8</accession>
<dbReference type="EMBL" id="VWPJ01000025">
    <property type="protein sequence ID" value="KAA5604012.1"/>
    <property type="molecule type" value="Genomic_DNA"/>
</dbReference>
<evidence type="ECO:0000313" key="1">
    <source>
        <dbReference type="EMBL" id="KAA5604012.1"/>
    </source>
</evidence>
<organism evidence="1 2">
    <name type="scientific">Roseospira marina</name>
    <dbReference type="NCBI Taxonomy" id="140057"/>
    <lineage>
        <taxon>Bacteria</taxon>
        <taxon>Pseudomonadati</taxon>
        <taxon>Pseudomonadota</taxon>
        <taxon>Alphaproteobacteria</taxon>
        <taxon>Rhodospirillales</taxon>
        <taxon>Rhodospirillaceae</taxon>
        <taxon>Roseospira</taxon>
    </lineage>
</organism>
<comment type="caution">
    <text evidence="1">The sequence shown here is derived from an EMBL/GenBank/DDBJ whole genome shotgun (WGS) entry which is preliminary data.</text>
</comment>
<name>A0A5M6I7C8_9PROT</name>
<gene>
    <name evidence="1" type="ORF">F1188_18100</name>
</gene>
<evidence type="ECO:0000313" key="2">
    <source>
        <dbReference type="Proteomes" id="UP000324065"/>
    </source>
</evidence>
<reference evidence="1 2" key="1">
    <citation type="submission" date="2019-09" db="EMBL/GenBank/DDBJ databases">
        <title>Genome sequence of Roseospira marina, one of the more divergent members of the non-sulfur purple photosynthetic bacterial family, the Rhodospirillaceae.</title>
        <authorList>
            <person name="Meyer T."/>
            <person name="Kyndt J."/>
        </authorList>
    </citation>
    <scope>NUCLEOTIDE SEQUENCE [LARGE SCALE GENOMIC DNA]</scope>
    <source>
        <strain evidence="1 2">DSM 15113</strain>
    </source>
</reference>
<dbReference type="OrthoDB" id="7872775at2"/>
<protein>
    <submittedName>
        <fullName evidence="1">Uncharacterized protein</fullName>
    </submittedName>
</protein>